<feature type="transmembrane region" description="Helical" evidence="8">
    <location>
        <begin position="93"/>
        <end position="111"/>
    </location>
</feature>
<dbReference type="GO" id="GO:0016757">
    <property type="term" value="F:glycosyltransferase activity"/>
    <property type="evidence" value="ECO:0007669"/>
    <property type="project" value="UniProtKB-KW"/>
</dbReference>
<keyword evidence="2" id="KW-1003">Cell membrane</keyword>
<evidence type="ECO:0000256" key="4">
    <source>
        <dbReference type="ARBA" id="ARBA00022679"/>
    </source>
</evidence>
<evidence type="ECO:0000256" key="2">
    <source>
        <dbReference type="ARBA" id="ARBA00022475"/>
    </source>
</evidence>
<dbReference type="InterPro" id="IPR038731">
    <property type="entry name" value="RgtA/B/C-like"/>
</dbReference>
<comment type="subcellular location">
    <subcellularLocation>
        <location evidence="1">Cell membrane</location>
        <topology evidence="1">Multi-pass membrane protein</topology>
    </subcellularLocation>
</comment>
<evidence type="ECO:0000313" key="10">
    <source>
        <dbReference type="EMBL" id="MEJ8474666.1"/>
    </source>
</evidence>
<name>A0ABU8TKH9_9HYPH</name>
<evidence type="ECO:0000256" key="6">
    <source>
        <dbReference type="ARBA" id="ARBA00022989"/>
    </source>
</evidence>
<evidence type="ECO:0000256" key="5">
    <source>
        <dbReference type="ARBA" id="ARBA00022692"/>
    </source>
</evidence>
<feature type="transmembrane region" description="Helical" evidence="8">
    <location>
        <begin position="173"/>
        <end position="202"/>
    </location>
</feature>
<protein>
    <submittedName>
        <fullName evidence="10">Glycosyltransferase family 39 protein</fullName>
        <ecNumber evidence="10">2.4.-.-</ecNumber>
    </submittedName>
</protein>
<feature type="transmembrane region" description="Helical" evidence="8">
    <location>
        <begin position="304"/>
        <end position="325"/>
    </location>
</feature>
<evidence type="ECO:0000256" key="8">
    <source>
        <dbReference type="SAM" id="Phobius"/>
    </source>
</evidence>
<keyword evidence="3 10" id="KW-0328">Glycosyltransferase</keyword>
<feature type="transmembrane region" description="Helical" evidence="8">
    <location>
        <begin position="21"/>
        <end position="39"/>
    </location>
</feature>
<dbReference type="InterPro" id="IPR050297">
    <property type="entry name" value="LipidA_mod_glycosyltrf_83"/>
</dbReference>
<keyword evidence="7 8" id="KW-0472">Membrane</keyword>
<comment type="caution">
    <text evidence="10">The sequence shown here is derived from an EMBL/GenBank/DDBJ whole genome shotgun (WGS) entry which is preliminary data.</text>
</comment>
<keyword evidence="5 8" id="KW-0812">Transmembrane</keyword>
<feature type="domain" description="Glycosyltransferase RgtA/B/C/D-like" evidence="9">
    <location>
        <begin position="74"/>
        <end position="236"/>
    </location>
</feature>
<dbReference type="EMBL" id="JBAKIA010000006">
    <property type="protein sequence ID" value="MEJ8474666.1"/>
    <property type="molecule type" value="Genomic_DNA"/>
</dbReference>
<accession>A0ABU8TKH9</accession>
<organism evidence="10 11">
    <name type="scientific">Roseibium algae</name>
    <dbReference type="NCBI Taxonomy" id="3123038"/>
    <lineage>
        <taxon>Bacteria</taxon>
        <taxon>Pseudomonadati</taxon>
        <taxon>Pseudomonadota</taxon>
        <taxon>Alphaproteobacteria</taxon>
        <taxon>Hyphomicrobiales</taxon>
        <taxon>Stappiaceae</taxon>
        <taxon>Roseibium</taxon>
    </lineage>
</organism>
<reference evidence="10 11" key="1">
    <citation type="submission" date="2024-02" db="EMBL/GenBank/DDBJ databases">
        <title>Roseibium algae sp. nov., isolated from marine alga (Grateloupia sp.), showing potential in myo-inositol conversion.</title>
        <authorList>
            <person name="Wang Y."/>
        </authorList>
    </citation>
    <scope>NUCLEOTIDE SEQUENCE [LARGE SCALE GENOMIC DNA]</scope>
    <source>
        <strain evidence="10 11">H3510</strain>
    </source>
</reference>
<dbReference type="PANTHER" id="PTHR33908:SF11">
    <property type="entry name" value="MEMBRANE PROTEIN"/>
    <property type="match status" value="1"/>
</dbReference>
<feature type="transmembrane region" description="Helical" evidence="8">
    <location>
        <begin position="123"/>
        <end position="139"/>
    </location>
</feature>
<keyword evidence="4 10" id="KW-0808">Transferase</keyword>
<sequence>MSLEEHHTENMGKRLWRTPDRHQFALSAVLIIGAVLRLWHLDRTSLWYDEAVSWSQSNGSLAHLVTSVASDNYPPLHNLLLWLTMPVLGDTEFALRLPSAVAGIVSIWLIYELGKLVFDQNTGLLAALLLALSPFHIWFSTEARMYALFAFTGLAFLIALFKTLQGGRLIWPLLTAFFGAAFLYSHIYATFAIACVGSVLLLQLALGHAEPDKINRKAQLRALAALLAATCLFLPWLVILATRAKDVVSNGFWIATPDWQFLTVMVRDMAGSEYLFLALVALCLVAILPKTQKSAQSGARRNEVWLLAAYCFGSFVIAYALSILLRPILFDRYLIASWPVLLLLSAAGASRLGTRIGPIALMALTFWLTAQPLSFTLAEKIRPQWRDITYIYIEGRQDEAPLLLHKGFALPALTYYLREQQAVQTLDNTNNLTSLLSLKGPETWLLFAHSSQAEMDAILGQSPPFYIETGRWRSFGWGESGLTLIRLSNEANSVK</sequence>
<evidence type="ECO:0000256" key="7">
    <source>
        <dbReference type="ARBA" id="ARBA00023136"/>
    </source>
</evidence>
<dbReference type="RefSeq" id="WP_340274429.1">
    <property type="nucleotide sequence ID" value="NZ_JBAKIA010000006.1"/>
</dbReference>
<evidence type="ECO:0000259" key="9">
    <source>
        <dbReference type="Pfam" id="PF13231"/>
    </source>
</evidence>
<evidence type="ECO:0000256" key="1">
    <source>
        <dbReference type="ARBA" id="ARBA00004651"/>
    </source>
</evidence>
<feature type="transmembrane region" description="Helical" evidence="8">
    <location>
        <begin position="222"/>
        <end position="241"/>
    </location>
</feature>
<dbReference type="Proteomes" id="UP001385499">
    <property type="component" value="Unassembled WGS sequence"/>
</dbReference>
<proteinExistence type="predicted"/>
<feature type="transmembrane region" description="Helical" evidence="8">
    <location>
        <begin position="274"/>
        <end position="292"/>
    </location>
</feature>
<dbReference type="Pfam" id="PF13231">
    <property type="entry name" value="PMT_2"/>
    <property type="match status" value="1"/>
</dbReference>
<keyword evidence="11" id="KW-1185">Reference proteome</keyword>
<keyword evidence="6 8" id="KW-1133">Transmembrane helix</keyword>
<evidence type="ECO:0000256" key="3">
    <source>
        <dbReference type="ARBA" id="ARBA00022676"/>
    </source>
</evidence>
<dbReference type="PANTHER" id="PTHR33908">
    <property type="entry name" value="MANNOSYLTRANSFERASE YKCB-RELATED"/>
    <property type="match status" value="1"/>
</dbReference>
<feature type="transmembrane region" description="Helical" evidence="8">
    <location>
        <begin position="332"/>
        <end position="350"/>
    </location>
</feature>
<feature type="transmembrane region" description="Helical" evidence="8">
    <location>
        <begin position="145"/>
        <end position="161"/>
    </location>
</feature>
<dbReference type="EC" id="2.4.-.-" evidence="10"/>
<evidence type="ECO:0000313" key="11">
    <source>
        <dbReference type="Proteomes" id="UP001385499"/>
    </source>
</evidence>
<gene>
    <name evidence="10" type="ORF">V6575_11265</name>
</gene>